<dbReference type="SUPFAM" id="SSF53448">
    <property type="entry name" value="Nucleotide-diphospho-sugar transferases"/>
    <property type="match status" value="1"/>
</dbReference>
<protein>
    <submittedName>
        <fullName evidence="2">Glycosyltransferase</fullName>
    </submittedName>
</protein>
<dbReference type="AlphaFoldDB" id="C4KDI1"/>
<dbReference type="EMBL" id="SSFD01000106">
    <property type="protein sequence ID" value="TXH86535.1"/>
    <property type="molecule type" value="Genomic_DNA"/>
</dbReference>
<dbReference type="Proteomes" id="UP000321192">
    <property type="component" value="Unassembled WGS sequence"/>
</dbReference>
<dbReference type="GO" id="GO:0016740">
    <property type="term" value="F:transferase activity"/>
    <property type="evidence" value="ECO:0007669"/>
    <property type="project" value="UniProtKB-KW"/>
</dbReference>
<dbReference type="Pfam" id="PF09837">
    <property type="entry name" value="DUF2064"/>
    <property type="match status" value="1"/>
</dbReference>
<dbReference type="InterPro" id="IPR029044">
    <property type="entry name" value="Nucleotide-diphossugar_trans"/>
</dbReference>
<evidence type="ECO:0000313" key="3">
    <source>
        <dbReference type="Proteomes" id="UP000002186"/>
    </source>
</evidence>
<dbReference type="PANTHER" id="PTHR36529:SF1">
    <property type="entry name" value="GLYCOSYLTRANSFERASE"/>
    <property type="match status" value="1"/>
</dbReference>
<dbReference type="OrthoDB" id="9798250at2"/>
<keyword evidence="3" id="KW-1185">Reference proteome</keyword>
<reference evidence="3" key="1">
    <citation type="submission" date="2009-05" db="EMBL/GenBank/DDBJ databases">
        <title>Complete sequence of chromosome of Thauera sp. MZ1T.</title>
        <authorList>
            <consortium name="US DOE Joint Genome Institute"/>
            <person name="Lucas S."/>
            <person name="Copeland A."/>
            <person name="Lapidus A."/>
            <person name="Glavina del Rio T."/>
            <person name="Dalin E."/>
            <person name="Tice H."/>
            <person name="Bruce D."/>
            <person name="Goodwin L."/>
            <person name="Pitluck S."/>
            <person name="Sims D."/>
            <person name="Brettin T."/>
            <person name="Detter J.C."/>
            <person name="Han C."/>
            <person name="Larimer F."/>
            <person name="Land M."/>
            <person name="Hauser L."/>
            <person name="Kyrpides N."/>
            <person name="Mikhailova N."/>
            <person name="Sayler G.S."/>
        </authorList>
    </citation>
    <scope>NUCLEOTIDE SEQUENCE [LARGE SCALE GENOMIC DNA]</scope>
    <source>
        <strain evidence="3">MZ1T</strain>
    </source>
</reference>
<accession>C4KDI1</accession>
<accession>A0A5C7SUI9</accession>
<dbReference type="InterPro" id="IPR018641">
    <property type="entry name" value="Trfase_1_rSAM/seldom-assoc"/>
</dbReference>
<dbReference type="STRING" id="85643.Tmz1t_3553"/>
<proteinExistence type="predicted"/>
<organism evidence="1 3">
    <name type="scientific">Thauera aminoaromatica</name>
    <dbReference type="NCBI Taxonomy" id="164330"/>
    <lineage>
        <taxon>Bacteria</taxon>
        <taxon>Pseudomonadati</taxon>
        <taxon>Pseudomonadota</taxon>
        <taxon>Betaproteobacteria</taxon>
        <taxon>Rhodocyclales</taxon>
        <taxon>Zoogloeaceae</taxon>
        <taxon>Thauera</taxon>
    </lineage>
</organism>
<evidence type="ECO:0000313" key="4">
    <source>
        <dbReference type="Proteomes" id="UP000321192"/>
    </source>
</evidence>
<gene>
    <name evidence="1" type="ordered locus">Tmz1t_3553</name>
    <name evidence="2" type="ORF">E6Q80_07450</name>
</gene>
<sequence>MSTTRIVVIAKAPQPGRVKTRLIPALGAEGAAALAARMLACTLAVAFEAAGAADTADPALGVVELCASPAPGDPAWQGVVVPAGLRWSAQGEGDLGARMAGAARRVLAGGERVLLIGTDCPALDAACLRTAAEALDEVEAVIVPSFDGGYVLLGLRRFDPSLFEGIAWSTSTVAAATRVRLDALAWSYQVLPALQDIDVPADLVHLPSAG</sequence>
<dbReference type="KEGG" id="tmz:Tmz1t_3553"/>
<reference evidence="2 4" key="3">
    <citation type="submission" date="2018-09" db="EMBL/GenBank/DDBJ databases">
        <title>Metagenome Assembled Genomes from an Advanced Water Purification Facility.</title>
        <authorList>
            <person name="Stamps B.W."/>
            <person name="Spear J.R."/>
        </authorList>
    </citation>
    <scope>NUCLEOTIDE SEQUENCE [LARGE SCALE GENOMIC DNA]</scope>
    <source>
        <strain evidence="2">Bin_27_1</strain>
    </source>
</reference>
<evidence type="ECO:0000313" key="2">
    <source>
        <dbReference type="EMBL" id="TXH86535.1"/>
    </source>
</evidence>
<dbReference type="RefSeq" id="WP_012586010.1">
    <property type="nucleotide sequence ID" value="NC_011662.2"/>
</dbReference>
<dbReference type="EMBL" id="CP001281">
    <property type="protein sequence ID" value="ACR02147.1"/>
    <property type="molecule type" value="Genomic_DNA"/>
</dbReference>
<dbReference type="eggNOG" id="COG3222">
    <property type="taxonomic scope" value="Bacteria"/>
</dbReference>
<dbReference type="HOGENOM" id="CLU_075662_2_0_4"/>
<name>C4KDI1_THASP</name>
<evidence type="ECO:0000313" key="1">
    <source>
        <dbReference type="EMBL" id="ACR02147.1"/>
    </source>
</evidence>
<dbReference type="NCBIfam" id="TIGR04282">
    <property type="entry name" value="glyco_like_cofC"/>
    <property type="match status" value="1"/>
</dbReference>
<keyword evidence="2" id="KW-0808">Transferase</keyword>
<dbReference type="Proteomes" id="UP000002186">
    <property type="component" value="Chromosome"/>
</dbReference>
<dbReference type="Gene3D" id="3.90.550.10">
    <property type="entry name" value="Spore Coat Polysaccharide Biosynthesis Protein SpsA, Chain A"/>
    <property type="match status" value="1"/>
</dbReference>
<dbReference type="PANTHER" id="PTHR36529">
    <property type="entry name" value="SLL1095 PROTEIN"/>
    <property type="match status" value="1"/>
</dbReference>
<reference evidence="1 3" key="2">
    <citation type="journal article" date="2012" name="Stand. Genomic Sci.">
        <title>Complete genome sequence of Thauera aminoaromatica strain MZ1T.</title>
        <authorList>
            <person name="Jiang K."/>
            <person name="Sanseverino J."/>
            <person name="Chauhan A."/>
            <person name="Lucas S."/>
            <person name="Copeland A."/>
            <person name="Lapidus A."/>
            <person name="Del Rio T.G."/>
            <person name="Dalin E."/>
            <person name="Tice H."/>
            <person name="Bruce D."/>
            <person name="Goodwin L."/>
            <person name="Pitluck S."/>
            <person name="Sims D."/>
            <person name="Brettin T."/>
            <person name="Detter J.C."/>
            <person name="Han C."/>
            <person name="Chang Y.J."/>
            <person name="Larimer F."/>
            <person name="Land M."/>
            <person name="Hauser L."/>
            <person name="Kyrpides N.C."/>
            <person name="Mikhailova N."/>
            <person name="Moser S."/>
            <person name="Jegier P."/>
            <person name="Close D."/>
            <person name="Debruyn J.M."/>
            <person name="Wang Y."/>
            <person name="Layton A.C."/>
            <person name="Allen M.S."/>
            <person name="Sayler G.S."/>
        </authorList>
    </citation>
    <scope>NUCLEOTIDE SEQUENCE [LARGE SCALE GENOMIC DNA]</scope>
    <source>
        <strain evidence="1 3">MZ1T</strain>
    </source>
</reference>